<evidence type="ECO:0000313" key="4">
    <source>
        <dbReference type="Proteomes" id="UP001151699"/>
    </source>
</evidence>
<dbReference type="GO" id="GO:0005814">
    <property type="term" value="C:centriole"/>
    <property type="evidence" value="ECO:0007669"/>
    <property type="project" value="TreeGrafter"/>
</dbReference>
<sequence>MKPYLPVNSLRPSGSKIDDSSITKLSFPMYYQSCKRSPILPHRRSMLGKGSMQDFTTQKHDYVAKPPCKRNAIIHETNIKSNDSPLESETVQKLSFAPPDAKSLSVAKSCRPLYTYKRPNIPMEEMTTHKLSFIPSSPQKKDELPWVNKVHIKVSAEPIQQFTTYKLSYIPNPRPQKLQPLRAKDNEGLVTAAQAFDDHTIYKQSFFLPEGCFKRTPILPTLQLTTSDAKLNADSVYNLSYPSHEGVQRSSPILPHSRRLLGTGPLDDLTTQKRDFVDKPLCRREPIVPTCQMQTADSPIEKQTTTKLSYMQPNGLTRSIPFRPKDSVTRPEGPMDSTTIHKMSFVPIVPPEKMEYPWMQRKLHTSELPIDFKTTQSLSFMPPGGLVKSEIGCICSCDGECVENEFPKADSF</sequence>
<dbReference type="AlphaFoldDB" id="A0A9Q0MJT6"/>
<comment type="caution">
    <text evidence="3">The sequence shown here is derived from an EMBL/GenBank/DDBJ whole genome shotgun (WGS) entry which is preliminary data.</text>
</comment>
<accession>A0A9Q0MJT6</accession>
<keyword evidence="4" id="KW-1185">Reference proteome</keyword>
<name>A0A9Q0MJT6_9DIPT</name>
<dbReference type="GO" id="GO:0008017">
    <property type="term" value="F:microtubule binding"/>
    <property type="evidence" value="ECO:0007669"/>
    <property type="project" value="InterPro"/>
</dbReference>
<dbReference type="InterPro" id="IPR033336">
    <property type="entry name" value="SAXO1/2"/>
</dbReference>
<evidence type="ECO:0000256" key="1">
    <source>
        <dbReference type="ARBA" id="ARBA00008738"/>
    </source>
</evidence>
<organism evidence="3 4">
    <name type="scientific">Pseudolycoriella hygida</name>
    <dbReference type="NCBI Taxonomy" id="35572"/>
    <lineage>
        <taxon>Eukaryota</taxon>
        <taxon>Metazoa</taxon>
        <taxon>Ecdysozoa</taxon>
        <taxon>Arthropoda</taxon>
        <taxon>Hexapoda</taxon>
        <taxon>Insecta</taxon>
        <taxon>Pterygota</taxon>
        <taxon>Neoptera</taxon>
        <taxon>Endopterygota</taxon>
        <taxon>Diptera</taxon>
        <taxon>Nematocera</taxon>
        <taxon>Sciaroidea</taxon>
        <taxon>Sciaridae</taxon>
        <taxon>Pseudolycoriella</taxon>
    </lineage>
</organism>
<evidence type="ECO:0000256" key="2">
    <source>
        <dbReference type="SAM" id="MobiDB-lite"/>
    </source>
</evidence>
<dbReference type="PANTHER" id="PTHR31516:SF17">
    <property type="entry name" value="STABILIZER OF AXONEMAL MICROTUBULES 2"/>
    <property type="match status" value="1"/>
</dbReference>
<protein>
    <submittedName>
        <fullName evidence="3">Stabilizer of axonemal microtubules 1</fullName>
    </submittedName>
</protein>
<proteinExistence type="inferred from homology"/>
<feature type="region of interest" description="Disordered" evidence="2">
    <location>
        <begin position="314"/>
        <end position="338"/>
    </location>
</feature>
<comment type="similarity">
    <text evidence="1">Belongs to the FAM154 family.</text>
</comment>
<gene>
    <name evidence="3" type="primary">SAXO1</name>
    <name evidence="3" type="ORF">Bhyg_15899</name>
</gene>
<reference evidence="3" key="1">
    <citation type="submission" date="2022-07" db="EMBL/GenBank/DDBJ databases">
        <authorList>
            <person name="Trinca V."/>
            <person name="Uliana J.V.C."/>
            <person name="Torres T.T."/>
            <person name="Ward R.J."/>
            <person name="Monesi N."/>
        </authorList>
    </citation>
    <scope>NUCLEOTIDE SEQUENCE</scope>
    <source>
        <strain evidence="3">HSMRA1968</strain>
        <tissue evidence="3">Whole embryos</tissue>
    </source>
</reference>
<dbReference type="EMBL" id="WJQU01002767">
    <property type="protein sequence ID" value="KAJ6630521.1"/>
    <property type="molecule type" value="Genomic_DNA"/>
</dbReference>
<dbReference type="Proteomes" id="UP001151699">
    <property type="component" value="Unassembled WGS sequence"/>
</dbReference>
<dbReference type="OrthoDB" id="3349449at2759"/>
<evidence type="ECO:0000313" key="3">
    <source>
        <dbReference type="EMBL" id="KAJ6630521.1"/>
    </source>
</evidence>
<dbReference type="GO" id="GO:0005879">
    <property type="term" value="C:axonemal microtubule"/>
    <property type="evidence" value="ECO:0007669"/>
    <property type="project" value="TreeGrafter"/>
</dbReference>
<dbReference type="PANTHER" id="PTHR31516">
    <property type="entry name" value="STABILIZER OF AXONEMAL MICROTUBULES 2"/>
    <property type="match status" value="1"/>
</dbReference>
<dbReference type="GO" id="GO:0036064">
    <property type="term" value="C:ciliary basal body"/>
    <property type="evidence" value="ECO:0007669"/>
    <property type="project" value="TreeGrafter"/>
</dbReference>
<dbReference type="GO" id="GO:0036126">
    <property type="term" value="C:sperm flagellum"/>
    <property type="evidence" value="ECO:0007669"/>
    <property type="project" value="TreeGrafter"/>
</dbReference>